<evidence type="ECO:0000256" key="8">
    <source>
        <dbReference type="PROSITE-ProRule" id="PRU10072"/>
    </source>
</evidence>
<name>A0A166GZ96_9AGAM</name>
<dbReference type="PROSITE" id="PS00130">
    <property type="entry name" value="U_DNA_GLYCOSYLASE"/>
    <property type="match status" value="1"/>
</dbReference>
<dbReference type="InterPro" id="IPR018085">
    <property type="entry name" value="Ura-DNA_Glyclase_AS"/>
</dbReference>
<evidence type="ECO:0000256" key="4">
    <source>
        <dbReference type="ARBA" id="ARBA00023128"/>
    </source>
</evidence>
<evidence type="ECO:0000256" key="1">
    <source>
        <dbReference type="ARBA" id="ARBA00008184"/>
    </source>
</evidence>
<dbReference type="STRING" id="1314776.A0A166GZ96"/>
<evidence type="ECO:0000313" key="13">
    <source>
        <dbReference type="Proteomes" id="UP000076798"/>
    </source>
</evidence>
<evidence type="ECO:0000313" key="12">
    <source>
        <dbReference type="EMBL" id="KZT42171.1"/>
    </source>
</evidence>
<feature type="region of interest" description="Disordered" evidence="10">
    <location>
        <begin position="35"/>
        <end position="86"/>
    </location>
</feature>
<dbReference type="FunFam" id="3.40.470.10:FF:000007">
    <property type="entry name" value="Uracil-DNA glycosylase"/>
    <property type="match status" value="1"/>
</dbReference>
<feature type="domain" description="Uracil-DNA glycosylase-like" evidence="11">
    <location>
        <begin position="168"/>
        <end position="339"/>
    </location>
</feature>
<keyword evidence="6 7" id="KW-0539">Nucleus</keyword>
<dbReference type="Gene3D" id="3.40.470.10">
    <property type="entry name" value="Uracil-DNA glycosylase-like domain"/>
    <property type="match status" value="1"/>
</dbReference>
<dbReference type="InterPro" id="IPR036895">
    <property type="entry name" value="Uracil-DNA_glycosylase-like_sf"/>
</dbReference>
<proteinExistence type="inferred from homology"/>
<keyword evidence="5 7" id="KW-0234">DNA repair</keyword>
<dbReference type="PANTHER" id="PTHR11264">
    <property type="entry name" value="URACIL-DNA GLYCOSYLASE"/>
    <property type="match status" value="1"/>
</dbReference>
<keyword evidence="3 7" id="KW-0378">Hydrolase</keyword>
<accession>A0A166GZ96</accession>
<dbReference type="SMART" id="SM00987">
    <property type="entry name" value="UreE_C"/>
    <property type="match status" value="1"/>
</dbReference>
<evidence type="ECO:0000256" key="2">
    <source>
        <dbReference type="ARBA" id="ARBA00022763"/>
    </source>
</evidence>
<evidence type="ECO:0000256" key="3">
    <source>
        <dbReference type="ARBA" id="ARBA00022801"/>
    </source>
</evidence>
<dbReference type="InterPro" id="IPR005122">
    <property type="entry name" value="Uracil-DNA_glycosylase-like"/>
</dbReference>
<dbReference type="Proteomes" id="UP000076798">
    <property type="component" value="Unassembled WGS sequence"/>
</dbReference>
<dbReference type="GO" id="GO:0005739">
    <property type="term" value="C:mitochondrion"/>
    <property type="evidence" value="ECO:0007669"/>
    <property type="project" value="UniProtKB-SubCell"/>
</dbReference>
<dbReference type="HAMAP" id="MF_00148">
    <property type="entry name" value="UDG"/>
    <property type="match status" value="1"/>
</dbReference>
<dbReference type="NCBIfam" id="NF003589">
    <property type="entry name" value="PRK05254.1-2"/>
    <property type="match status" value="1"/>
</dbReference>
<dbReference type="OrthoDB" id="10031947at2759"/>
<comment type="subcellular location">
    <subcellularLocation>
        <location evidence="7">Mitochondrion</location>
    </subcellularLocation>
    <subcellularLocation>
        <location evidence="7">Nucleus</location>
    </subcellularLocation>
</comment>
<comment type="catalytic activity">
    <reaction evidence="7 9">
        <text>Hydrolyzes single-stranded DNA or mismatched double-stranded DNA and polynucleotides, releasing free uracil.</text>
        <dbReference type="EC" id="3.2.2.27"/>
    </reaction>
</comment>
<dbReference type="GO" id="GO:0005634">
    <property type="term" value="C:nucleus"/>
    <property type="evidence" value="ECO:0007669"/>
    <property type="project" value="UniProtKB-SubCell"/>
</dbReference>
<gene>
    <name evidence="7" type="primary">UNG1</name>
    <name evidence="12" type="ORF">SISSUDRAFT_110403</name>
</gene>
<protein>
    <recommendedName>
        <fullName evidence="7 9">Uracil-DNA glycosylase</fullName>
        <shortName evidence="7">UDG</shortName>
        <ecNumber evidence="7 9">3.2.2.27</ecNumber>
    </recommendedName>
</protein>
<evidence type="ECO:0000256" key="6">
    <source>
        <dbReference type="ARBA" id="ARBA00023242"/>
    </source>
</evidence>
<comment type="similarity">
    <text evidence="1 7 9">Belongs to the uracil-DNA glycosylase (UDG) superfamily. UNG family.</text>
</comment>
<dbReference type="InterPro" id="IPR002043">
    <property type="entry name" value="UDG_fam1"/>
</dbReference>
<dbReference type="SUPFAM" id="SSF52141">
    <property type="entry name" value="Uracil-DNA glycosylase-like"/>
    <property type="match status" value="1"/>
</dbReference>
<dbReference type="SMART" id="SM00986">
    <property type="entry name" value="UDG"/>
    <property type="match status" value="1"/>
</dbReference>
<dbReference type="PANTHER" id="PTHR11264:SF0">
    <property type="entry name" value="URACIL-DNA GLYCOSYLASE"/>
    <property type="match status" value="1"/>
</dbReference>
<reference evidence="12 13" key="1">
    <citation type="journal article" date="2016" name="Mol. Biol. Evol.">
        <title>Comparative Genomics of Early-Diverging Mushroom-Forming Fungi Provides Insights into the Origins of Lignocellulose Decay Capabilities.</title>
        <authorList>
            <person name="Nagy L.G."/>
            <person name="Riley R."/>
            <person name="Tritt A."/>
            <person name="Adam C."/>
            <person name="Daum C."/>
            <person name="Floudas D."/>
            <person name="Sun H."/>
            <person name="Yadav J.S."/>
            <person name="Pangilinan J."/>
            <person name="Larsson K.H."/>
            <person name="Matsuura K."/>
            <person name="Barry K."/>
            <person name="Labutti K."/>
            <person name="Kuo R."/>
            <person name="Ohm R.A."/>
            <person name="Bhattacharya S.S."/>
            <person name="Shirouzu T."/>
            <person name="Yoshinaga Y."/>
            <person name="Martin F.M."/>
            <person name="Grigoriev I.V."/>
            <person name="Hibbett D.S."/>
        </authorList>
    </citation>
    <scope>NUCLEOTIDE SEQUENCE [LARGE SCALE GENOMIC DNA]</scope>
    <source>
        <strain evidence="12 13">HHB10207 ss-3</strain>
    </source>
</reference>
<evidence type="ECO:0000256" key="7">
    <source>
        <dbReference type="HAMAP-Rule" id="MF_03166"/>
    </source>
</evidence>
<dbReference type="Pfam" id="PF03167">
    <property type="entry name" value="UDG"/>
    <property type="match status" value="1"/>
</dbReference>
<evidence type="ECO:0000256" key="9">
    <source>
        <dbReference type="RuleBase" id="RU003780"/>
    </source>
</evidence>
<dbReference type="GO" id="GO:0004844">
    <property type="term" value="F:uracil DNA N-glycosylase activity"/>
    <property type="evidence" value="ECO:0007669"/>
    <property type="project" value="UniProtKB-UniRule"/>
</dbReference>
<organism evidence="12 13">
    <name type="scientific">Sistotremastrum suecicum HHB10207 ss-3</name>
    <dbReference type="NCBI Taxonomy" id="1314776"/>
    <lineage>
        <taxon>Eukaryota</taxon>
        <taxon>Fungi</taxon>
        <taxon>Dikarya</taxon>
        <taxon>Basidiomycota</taxon>
        <taxon>Agaricomycotina</taxon>
        <taxon>Agaricomycetes</taxon>
        <taxon>Sistotremastrales</taxon>
        <taxon>Sistotremastraceae</taxon>
        <taxon>Sistotremastrum</taxon>
    </lineage>
</organism>
<sequence>MASESEKIVYFEDLQPPKMKIEGTVSSVVKTAVAATTTTTTKRQRSLVDMFGPSTKKQKLETPSSSQESSGSATSKGSPSGSGVKRNTFNSIPFSLSAFRESLTEDQKRLLALECDTIGKSWLKVLTEELKKPYFIQLKEFLWQEGVRDASHLTPKVFPPAKDIYAWSNSPLGKVKVVIIGQDPYHGKGQAHGLCFSVAKGVQIPPSLKNIYKEIQAEYPEFKQPNHGNLMAWATNGVLLLNTCLTVKAHEANSHSMKGWENFTDKIIQLVDQYGGANLNNRGVGQGVVFMAWGAPAAKRVAKLDKKKHLILTSAHPSPLSAHRGFLGNGHFRKANEWLEGKYGVEATVDWCNLDVQ</sequence>
<evidence type="ECO:0000259" key="11">
    <source>
        <dbReference type="SMART" id="SM00986"/>
    </source>
</evidence>
<dbReference type="EC" id="3.2.2.27" evidence="7 9"/>
<feature type="compositionally biased region" description="Low complexity" evidence="10">
    <location>
        <begin position="64"/>
        <end position="83"/>
    </location>
</feature>
<keyword evidence="13" id="KW-1185">Reference proteome</keyword>
<dbReference type="NCBIfam" id="NF003591">
    <property type="entry name" value="PRK05254.1-4"/>
    <property type="match status" value="1"/>
</dbReference>
<dbReference type="NCBIfam" id="NF003588">
    <property type="entry name" value="PRK05254.1-1"/>
    <property type="match status" value="1"/>
</dbReference>
<keyword evidence="4 7" id="KW-0496">Mitochondrion</keyword>
<evidence type="ECO:0000256" key="10">
    <source>
        <dbReference type="SAM" id="MobiDB-lite"/>
    </source>
</evidence>
<keyword evidence="2 7" id="KW-0227">DNA damage</keyword>
<comment type="function">
    <text evidence="7 9">Excises uracil residues from the DNA which can arise as a result of misincorporation of dUMP residues by DNA polymerase or due to deamination of cytosine.</text>
</comment>
<dbReference type="EMBL" id="KV428015">
    <property type="protein sequence ID" value="KZT42171.1"/>
    <property type="molecule type" value="Genomic_DNA"/>
</dbReference>
<dbReference type="NCBIfam" id="NF003592">
    <property type="entry name" value="PRK05254.1-5"/>
    <property type="match status" value="1"/>
</dbReference>
<dbReference type="NCBIfam" id="TIGR00628">
    <property type="entry name" value="ung"/>
    <property type="match status" value="1"/>
</dbReference>
<evidence type="ECO:0000256" key="5">
    <source>
        <dbReference type="ARBA" id="ARBA00023204"/>
    </source>
</evidence>
<dbReference type="GO" id="GO:0097510">
    <property type="term" value="P:base-excision repair, AP site formation via deaminated base removal"/>
    <property type="evidence" value="ECO:0007669"/>
    <property type="project" value="TreeGrafter"/>
</dbReference>
<dbReference type="AlphaFoldDB" id="A0A166GZ96"/>
<dbReference type="CDD" id="cd10027">
    <property type="entry name" value="UDG-F1-like"/>
    <property type="match status" value="1"/>
</dbReference>
<feature type="active site" description="Proton acceptor" evidence="7 8">
    <location>
        <position position="183"/>
    </location>
</feature>